<evidence type="ECO:0000256" key="1">
    <source>
        <dbReference type="ARBA" id="ARBA00010105"/>
    </source>
</evidence>
<dbReference type="PANTHER" id="PTHR11215">
    <property type="entry name" value="METAL DEPENDENT HYDROLASE - RELATED"/>
    <property type="match status" value="1"/>
</dbReference>
<feature type="compositionally biased region" description="Basic residues" evidence="2">
    <location>
        <begin position="75"/>
        <end position="92"/>
    </location>
</feature>
<reference evidence="3" key="1">
    <citation type="submission" date="2025-08" db="UniProtKB">
        <authorList>
            <consortium name="Ensembl"/>
        </authorList>
    </citation>
    <scope>IDENTIFICATION</scope>
</reference>
<evidence type="ECO:0000313" key="4">
    <source>
        <dbReference type="Proteomes" id="UP000472261"/>
    </source>
</evidence>
<sequence>MSLCPHVLTHPRVPVYVSPRIAVVSFQLPSPQPRITVPFPPAPPRVPTSPPLHVSKTPRCAHARVGQGGAEPHMRSAKGRGRLSRRVRRSKGRGGAVGRDMRMRSQKAVWRLCCTCAVSGRQYTCVSRRRSRACAVMRGALRAVPLMAAAVAGSGAGSKRARTDPVPRIGTHDGTFHCDEALACFLLRLLPRYRDAEVVRTRDPQRLAQCDVVVDVGGEYDPERHRYDHHQRSFTQSMRSLQPSKPWTTKLSSAGLVYCHFGSQILAELLEQPEDSPVVTALYDKLYENFVEEIDAIDNGIAQTDGEPRYALTTNLSARVGHLNPRWNDPDQDTEAGFKRAMELVGSEFMDRLDYYHRAWLPARVLVEDAIRRRFEVDASGVMLELPQGGCPWKEHLFSLEKELALPNPLQLVLFPDRSGQWRVQSVPVGPRSFESRLPLPEPWRGVRDEALSQLTGIPGCVFVHSSGFIGGNRTREGALEMARRTLALQGVGAQSG</sequence>
<accession>A0A669PUX8</accession>
<dbReference type="AlphaFoldDB" id="A0A669PUX8"/>
<comment type="similarity">
    <text evidence="1">Belongs to the MYG1 family.</text>
</comment>
<name>A0A669PUX8_PHACC</name>
<dbReference type="PANTHER" id="PTHR11215:SF1">
    <property type="entry name" value="MYG1 EXONUCLEASE"/>
    <property type="match status" value="1"/>
</dbReference>
<dbReference type="Pfam" id="PF03690">
    <property type="entry name" value="MYG1_exonuc"/>
    <property type="match status" value="1"/>
</dbReference>
<dbReference type="Proteomes" id="UP000472261">
    <property type="component" value="Unplaced"/>
</dbReference>
<evidence type="ECO:0000256" key="2">
    <source>
        <dbReference type="SAM" id="MobiDB-lite"/>
    </source>
</evidence>
<dbReference type="Ensembl" id="ENSPCLT00000016130.1">
    <property type="protein sequence ID" value="ENSPCLP00000012104.1"/>
    <property type="gene ID" value="ENSPCLG00000009957.1"/>
</dbReference>
<proteinExistence type="inferred from homology"/>
<protein>
    <submittedName>
        <fullName evidence="3">Chromosome 12 open reading frame 10</fullName>
    </submittedName>
</protein>
<organism evidence="3 4">
    <name type="scientific">Phasianus colchicus</name>
    <name type="common">Common pheasant</name>
    <dbReference type="NCBI Taxonomy" id="9054"/>
    <lineage>
        <taxon>Eukaryota</taxon>
        <taxon>Metazoa</taxon>
        <taxon>Chordata</taxon>
        <taxon>Craniata</taxon>
        <taxon>Vertebrata</taxon>
        <taxon>Euteleostomi</taxon>
        <taxon>Archelosauria</taxon>
        <taxon>Archosauria</taxon>
        <taxon>Dinosauria</taxon>
        <taxon>Saurischia</taxon>
        <taxon>Theropoda</taxon>
        <taxon>Coelurosauria</taxon>
        <taxon>Aves</taxon>
        <taxon>Neognathae</taxon>
        <taxon>Galloanserae</taxon>
        <taxon>Galliformes</taxon>
        <taxon>Phasianidae</taxon>
        <taxon>Phasianinae</taxon>
        <taxon>Phasianus</taxon>
    </lineage>
</organism>
<dbReference type="OMA" id="YKHIGLE"/>
<dbReference type="GO" id="GO:0005634">
    <property type="term" value="C:nucleus"/>
    <property type="evidence" value="ECO:0007669"/>
    <property type="project" value="TreeGrafter"/>
</dbReference>
<keyword evidence="4" id="KW-1185">Reference proteome</keyword>
<feature type="region of interest" description="Disordered" evidence="2">
    <location>
        <begin position="64"/>
        <end position="100"/>
    </location>
</feature>
<evidence type="ECO:0000313" key="3">
    <source>
        <dbReference type="Ensembl" id="ENSPCLP00000012104.1"/>
    </source>
</evidence>
<dbReference type="GO" id="GO:0005737">
    <property type="term" value="C:cytoplasm"/>
    <property type="evidence" value="ECO:0007669"/>
    <property type="project" value="TreeGrafter"/>
</dbReference>
<dbReference type="InterPro" id="IPR003226">
    <property type="entry name" value="MYG1_exonuclease"/>
</dbReference>
<reference evidence="3" key="2">
    <citation type="submission" date="2025-09" db="UniProtKB">
        <authorList>
            <consortium name="Ensembl"/>
        </authorList>
    </citation>
    <scope>IDENTIFICATION</scope>
</reference>